<comment type="caution">
    <text evidence="1">The sequence shown here is derived from an EMBL/GenBank/DDBJ whole genome shotgun (WGS) entry which is preliminary data.</text>
</comment>
<gene>
    <name evidence="1" type="ORF">DSO57_1033988</name>
</gene>
<accession>A0ACC2SZW9</accession>
<reference evidence="1" key="1">
    <citation type="submission" date="2022-04" db="EMBL/GenBank/DDBJ databases">
        <title>Genome of the entomopathogenic fungus Entomophthora muscae.</title>
        <authorList>
            <person name="Elya C."/>
            <person name="Lovett B.R."/>
            <person name="Lee E."/>
            <person name="Macias A.M."/>
            <person name="Hajek A.E."/>
            <person name="De Bivort B.L."/>
            <person name="Kasson M.T."/>
            <person name="De Fine Licht H.H."/>
            <person name="Stajich J.E."/>
        </authorList>
    </citation>
    <scope>NUCLEOTIDE SEQUENCE</scope>
    <source>
        <strain evidence="1">Berkeley</strain>
    </source>
</reference>
<protein>
    <submittedName>
        <fullName evidence="1">Uncharacterized protein</fullName>
    </submittedName>
</protein>
<proteinExistence type="predicted"/>
<dbReference type="Proteomes" id="UP001165960">
    <property type="component" value="Unassembled WGS sequence"/>
</dbReference>
<organism evidence="1 2">
    <name type="scientific">Entomophthora muscae</name>
    <dbReference type="NCBI Taxonomy" id="34485"/>
    <lineage>
        <taxon>Eukaryota</taxon>
        <taxon>Fungi</taxon>
        <taxon>Fungi incertae sedis</taxon>
        <taxon>Zoopagomycota</taxon>
        <taxon>Entomophthoromycotina</taxon>
        <taxon>Entomophthoromycetes</taxon>
        <taxon>Entomophthorales</taxon>
        <taxon>Entomophthoraceae</taxon>
        <taxon>Entomophthora</taxon>
    </lineage>
</organism>
<evidence type="ECO:0000313" key="1">
    <source>
        <dbReference type="EMBL" id="KAJ9067929.1"/>
    </source>
</evidence>
<keyword evidence="2" id="KW-1185">Reference proteome</keyword>
<name>A0ACC2SZW9_9FUNG</name>
<dbReference type="EMBL" id="QTSX02003826">
    <property type="protein sequence ID" value="KAJ9067929.1"/>
    <property type="molecule type" value="Genomic_DNA"/>
</dbReference>
<sequence>MEDEPLQSSVADSHHQKRGINEPARTIYFKIRFTSGKDVSLEISEHSTNILKFKEMIGALLPEAPAPTHIRLIYQGRILVDGSKISDVFSKFISAKPSKSLKIQRYSTSSSREASGSDSTLGSIDSPIILHGQILEEPSAANVSDSQLQQIIPQTGFDRLQEAGFSEDDIRSLRTQFQSLHNIDPNSTDPDVLEQTRRLEEAWIDNATSTLPDGSSEGADYEYLWGMIIGFFVGIIAVFWIKEQTFSKKHQIGIFFGIAVNMFFGLIAALS</sequence>
<evidence type="ECO:0000313" key="2">
    <source>
        <dbReference type="Proteomes" id="UP001165960"/>
    </source>
</evidence>